<keyword evidence="11 16" id="KW-0472">Membrane</keyword>
<gene>
    <name evidence="17" type="ORF">PAN0_016d5283</name>
</gene>
<evidence type="ECO:0000256" key="3">
    <source>
        <dbReference type="ARBA" id="ARBA00010600"/>
    </source>
</evidence>
<keyword evidence="6" id="KW-0328">Glycosyltransferase</keyword>
<keyword evidence="8 16" id="KW-0812">Transmembrane</keyword>
<evidence type="ECO:0000256" key="11">
    <source>
        <dbReference type="ARBA" id="ARBA00023136"/>
    </source>
</evidence>
<sequence length="601" mass="65671">MHSSLSAERPFAPTSLHHPRSASLAMPTSIPLAQHIPSLIFLLVTVLTAALINRTQPTPYIDEIFHVPQAQRFCSALAHASPSQIWAQLGSVEYDNKLTTPPGVYLVSVALAKVLPGWRCSDLVWLRSTNLVLLLTLPVLIARIVGSNEQPPSYASAASNAVRIPEQRKPVSRQQIRALQDRAKHDRAPAPAPPSAPPSVVQRSQGNVALPVRLKRREASVYTMGVACTISMLPPLWFFGFLYYTDVASVWLVLACIVLYDRLTAAPSLHSLALAGTASLLAVLVRQTNFVWVGFAAGQATLAATQSASTSSGLVVEMREVVLLAFGRVRGSSRFWTTVAWNGGAMMPMLAGAAWFVCWNGSIVLGDKANHQAGTHLAQIGYFLLFATAFGLPALVLSLGSPAQSHAGAGSVLTPVRGAVRAVGVRMFGTLWRTLCTLLIAVLFWAAAAYYTIEHPFLLADNRHYTFYLWRLFQRPLLRMQPRFALVPLYVFTLYAWAQALVRRTSVLRAILLGCATAATLVPTPLVEPRYFAVPYVLLRVYSQPVEREGRVKWVYLAAEAGVLAAVNLATVGLFVGRPFEWAPTAVDQARNEATTMRFIW</sequence>
<keyword evidence="10 16" id="KW-1133">Transmembrane helix</keyword>
<comment type="similarity">
    <text evidence="3">Belongs to the ALG10 glucosyltransferase family.</text>
</comment>
<protein>
    <recommendedName>
        <fullName evidence="5">Dol-P-Glc:Glc(2)Man(9)GlcNAc(2)-PP-Dol alpha-1,2-glucosyltransferase</fullName>
        <ecNumber evidence="4">2.4.1.256</ecNumber>
    </recommendedName>
    <alternativeName>
        <fullName evidence="12">Asparagine-linked glycosylation protein 10</fullName>
    </alternativeName>
</protein>
<dbReference type="EC" id="2.4.1.256" evidence="4"/>
<evidence type="ECO:0000256" key="2">
    <source>
        <dbReference type="ARBA" id="ARBA00004922"/>
    </source>
</evidence>
<dbReference type="EMBL" id="DF830083">
    <property type="protein sequence ID" value="GAK67057.1"/>
    <property type="molecule type" value="Genomic_DNA"/>
</dbReference>
<evidence type="ECO:0000256" key="16">
    <source>
        <dbReference type="SAM" id="Phobius"/>
    </source>
</evidence>
<feature type="compositionally biased region" description="Basic and acidic residues" evidence="15">
    <location>
        <begin position="179"/>
        <end position="188"/>
    </location>
</feature>
<evidence type="ECO:0000256" key="5">
    <source>
        <dbReference type="ARBA" id="ARBA00018512"/>
    </source>
</evidence>
<dbReference type="GO" id="GO:0005789">
    <property type="term" value="C:endoplasmic reticulum membrane"/>
    <property type="evidence" value="ECO:0007669"/>
    <property type="project" value="UniProtKB-SubCell"/>
</dbReference>
<dbReference type="GeneID" id="26306158"/>
<comment type="catalytic activity">
    <reaction evidence="14">
        <text>an alpha-D-Glc-(1-&gt;3)-alpha-D-Glc-(1-&gt;3)-alpha-D-Man-(1-&gt;2)-alpha-D-Man-(1-&gt;2)-alpha-D-Man-(1-&gt;3)-[alpha-D-Man-(1-&gt;2)-alpha-D-Man-(1-&gt;3)-[alpha-D-Man-(1-&gt;2)-alpha-D-Man-(1-&gt;6)]-alpha-D-Man-(1-&gt;6)]-beta-D-Man-(1-&gt;4)-beta-D-GlcNAc-(1-&gt;4)-alpha-D-GlcNAc-diphospho-di-trans,poly-cis-dolichol + a di-trans,poly-cis-dolichyl beta-D-glucosyl phosphate = a alpha-D-Glc-(1-&gt;2)-alpha-D-Glc-(1-&gt;3)-alpha-D-Glc-(1-&gt;3)-alpha-D-Man-(1-&gt;2)-alpha-D-Man-(1-&gt;2)-alpha-D-Man-(1-&gt;3)-[alpha-D-Man-(1-&gt;2)-alpha-D-Man-(1-&gt;3)-[alpha-D-Man-(1-&gt;2)-alpha-D-Man-(1-&gt;6)]-alpha-D-Man-(1-&gt;6)]-beta-D-Man-(1-&gt;4)-beta-D-GlcNAc-(1-&gt;4)-alpha-D-GlcNAc-diphospho-di-trans,poly-cis-dolichol + a di-trans,poly-cis-dolichyl phosphate + H(+)</text>
        <dbReference type="Rhea" id="RHEA:29543"/>
        <dbReference type="Rhea" id="RHEA-COMP:19498"/>
        <dbReference type="Rhea" id="RHEA-COMP:19502"/>
        <dbReference type="Rhea" id="RHEA-COMP:19512"/>
        <dbReference type="Rhea" id="RHEA-COMP:19522"/>
        <dbReference type="ChEBI" id="CHEBI:15378"/>
        <dbReference type="ChEBI" id="CHEBI:57525"/>
        <dbReference type="ChEBI" id="CHEBI:57683"/>
        <dbReference type="ChEBI" id="CHEBI:132522"/>
        <dbReference type="ChEBI" id="CHEBI:132523"/>
        <dbReference type="EC" id="2.4.1.256"/>
    </reaction>
    <physiologicalReaction direction="left-to-right" evidence="14">
        <dbReference type="Rhea" id="RHEA:29544"/>
    </physiologicalReaction>
</comment>
<evidence type="ECO:0000256" key="4">
    <source>
        <dbReference type="ARBA" id="ARBA00011967"/>
    </source>
</evidence>
<dbReference type="HOGENOM" id="CLU_017053_1_0_1"/>
<keyword evidence="9" id="KW-0256">Endoplasmic reticulum</keyword>
<evidence type="ECO:0000256" key="8">
    <source>
        <dbReference type="ARBA" id="ARBA00022692"/>
    </source>
</evidence>
<dbReference type="PANTHER" id="PTHR12989:SF10">
    <property type="entry name" value="DOL-P-GLC:GLC(2)MAN(9)GLCNAC(2)-PP-DOL ALPHA-1,2-GLUCOSYLTRANSFERASE-RELATED"/>
    <property type="match status" value="1"/>
</dbReference>
<evidence type="ECO:0000256" key="6">
    <source>
        <dbReference type="ARBA" id="ARBA00022676"/>
    </source>
</evidence>
<feature type="transmembrane region" description="Helical" evidence="16">
    <location>
        <begin position="377"/>
        <end position="397"/>
    </location>
</feature>
<evidence type="ECO:0000313" key="17">
    <source>
        <dbReference type="EMBL" id="GAK67057.1"/>
    </source>
</evidence>
<comment type="function">
    <text evidence="13">Dol-P-Glc:Glc(2)Man(9)GlcNAc(2)-PP-Dol alpha-1,2-glucosyltransferase that operates in the biosynthetic pathway of dolichol-linked oligosaccharides, the glycan precursors employed in protein asparagine (N)-glycosylation. The assembly of dolichol-linked oligosaccharides begins on the cytosolic side of the endoplasmic reticulum membrane and finishes in its lumen. The sequential addition of sugars to dolichol pyrophosphate produces dolichol-linked oligosaccharides containing fourteen sugars, including two GlcNAcs, nine mannoses and three glucoses. Once assembled, the oligosaccharide is transferred from the lipid to nascent proteins by oligosaccharyltransferases. In the lumen of the endoplasmic reticulum, adds the third and last glucose residue from dolichyl phosphate glucose (Dol-P-Glc) onto the lipid-linked oligosaccharide intermediate Glc(2)Man(9)GlcNAc(2)-PP-Dol to produce Glc(3)Man(9)GlcNAc(2)-PP-Dol.</text>
</comment>
<keyword evidence="7 17" id="KW-0808">Transferase</keyword>
<feature type="transmembrane region" description="Helical" evidence="16">
    <location>
        <begin position="219"/>
        <end position="237"/>
    </location>
</feature>
<evidence type="ECO:0000256" key="13">
    <source>
        <dbReference type="ARBA" id="ARBA00044727"/>
    </source>
</evidence>
<organism evidence="17">
    <name type="scientific">Pseudozyma antarctica</name>
    <name type="common">Yeast</name>
    <name type="synonym">Candida antarctica</name>
    <dbReference type="NCBI Taxonomy" id="84753"/>
    <lineage>
        <taxon>Eukaryota</taxon>
        <taxon>Fungi</taxon>
        <taxon>Dikarya</taxon>
        <taxon>Basidiomycota</taxon>
        <taxon>Ustilaginomycotina</taxon>
        <taxon>Ustilaginomycetes</taxon>
        <taxon>Ustilaginales</taxon>
        <taxon>Ustilaginaceae</taxon>
        <taxon>Moesziomyces</taxon>
    </lineage>
</organism>
<dbReference type="PANTHER" id="PTHR12989">
    <property type="entry name" value="ALPHA-1,2-GLUCOSYLTRANSFERASE ALG10"/>
    <property type="match status" value="1"/>
</dbReference>
<evidence type="ECO:0000256" key="15">
    <source>
        <dbReference type="SAM" id="MobiDB-lite"/>
    </source>
</evidence>
<feature type="transmembrane region" description="Helical" evidence="16">
    <location>
        <begin position="272"/>
        <end position="295"/>
    </location>
</feature>
<dbReference type="GO" id="GO:0006488">
    <property type="term" value="P:dolichol-linked oligosaccharide biosynthetic process"/>
    <property type="evidence" value="ECO:0007669"/>
    <property type="project" value="InterPro"/>
</dbReference>
<feature type="transmembrane region" description="Helical" evidence="16">
    <location>
        <begin position="554"/>
        <end position="576"/>
    </location>
</feature>
<evidence type="ECO:0000256" key="12">
    <source>
        <dbReference type="ARBA" id="ARBA00032069"/>
    </source>
</evidence>
<evidence type="ECO:0000313" key="18">
    <source>
        <dbReference type="Proteomes" id="UP000053758"/>
    </source>
</evidence>
<name>A0A081CK61_PSEA2</name>
<evidence type="ECO:0000256" key="7">
    <source>
        <dbReference type="ARBA" id="ARBA00022679"/>
    </source>
</evidence>
<dbReference type="InterPro" id="IPR016900">
    <property type="entry name" value="Alg10"/>
</dbReference>
<dbReference type="Pfam" id="PF04922">
    <property type="entry name" value="DIE2_ALG10"/>
    <property type="match status" value="2"/>
</dbReference>
<feature type="transmembrane region" description="Helical" evidence="16">
    <location>
        <begin position="431"/>
        <end position="453"/>
    </location>
</feature>
<dbReference type="Proteomes" id="UP000053758">
    <property type="component" value="Unassembled WGS sequence"/>
</dbReference>
<feature type="region of interest" description="Disordered" evidence="15">
    <location>
        <begin position="167"/>
        <end position="203"/>
    </location>
</feature>
<accession>A0A081CK61</accession>
<evidence type="ECO:0000256" key="14">
    <source>
        <dbReference type="ARBA" id="ARBA00048064"/>
    </source>
</evidence>
<keyword evidence="18" id="KW-1185">Reference proteome</keyword>
<evidence type="ECO:0000256" key="9">
    <source>
        <dbReference type="ARBA" id="ARBA00022824"/>
    </source>
</evidence>
<feature type="transmembrane region" description="Helical" evidence="16">
    <location>
        <begin position="339"/>
        <end position="357"/>
    </location>
</feature>
<evidence type="ECO:0000256" key="10">
    <source>
        <dbReference type="ARBA" id="ARBA00022989"/>
    </source>
</evidence>
<evidence type="ECO:0000256" key="1">
    <source>
        <dbReference type="ARBA" id="ARBA00004477"/>
    </source>
</evidence>
<proteinExistence type="inferred from homology"/>
<feature type="transmembrane region" description="Helical" evidence="16">
    <location>
        <begin position="480"/>
        <end position="498"/>
    </location>
</feature>
<dbReference type="GO" id="GO:0106073">
    <property type="term" value="F:dolichyl pyrophosphate Glc2Man9GlcNAc2 alpha-1,2-glucosyltransferase activity"/>
    <property type="evidence" value="ECO:0007669"/>
    <property type="project" value="UniProtKB-EC"/>
</dbReference>
<dbReference type="AlphaFoldDB" id="A0A081CK61"/>
<reference evidence="17" key="1">
    <citation type="submission" date="2014-07" db="EMBL/GenBank/DDBJ databases">
        <title>Draft genome sequence of the yeast Pseudozyma antarctica JCM 10317 known as a producer of lipase B which used in a wide range of industrial applications.</title>
        <authorList>
            <person name="Morita T."/>
            <person name="Saika A."/>
            <person name="Koike H."/>
        </authorList>
    </citation>
    <scope>NUCLEOTIDE SEQUENCE</scope>
    <source>
        <strain evidence="17">JCM 10317</strain>
    </source>
</reference>
<dbReference type="RefSeq" id="XP_014654710.1">
    <property type="nucleotide sequence ID" value="XM_014799224.1"/>
</dbReference>
<comment type="pathway">
    <text evidence="2">Protein modification; protein glycosylation.</text>
</comment>
<comment type="subcellular location">
    <subcellularLocation>
        <location evidence="1">Endoplasmic reticulum membrane</location>
        <topology evidence="1">Multi-pass membrane protein</topology>
    </subcellularLocation>
</comment>
<feature type="transmembrane region" description="Helical" evidence="16">
    <location>
        <begin position="32"/>
        <end position="52"/>
    </location>
</feature>
<feature type="transmembrane region" description="Helical" evidence="16">
    <location>
        <begin position="510"/>
        <end position="534"/>
    </location>
</feature>